<organism evidence="2">
    <name type="scientific">Cladocopium goreaui</name>
    <dbReference type="NCBI Taxonomy" id="2562237"/>
    <lineage>
        <taxon>Eukaryota</taxon>
        <taxon>Sar</taxon>
        <taxon>Alveolata</taxon>
        <taxon>Dinophyceae</taxon>
        <taxon>Suessiales</taxon>
        <taxon>Symbiodiniaceae</taxon>
        <taxon>Cladocopium</taxon>
    </lineage>
</organism>
<dbReference type="GO" id="GO:0005524">
    <property type="term" value="F:ATP binding"/>
    <property type="evidence" value="ECO:0007669"/>
    <property type="project" value="InterPro"/>
</dbReference>
<dbReference type="GO" id="GO:0017038">
    <property type="term" value="P:protein import"/>
    <property type="evidence" value="ECO:0007669"/>
    <property type="project" value="InterPro"/>
</dbReference>
<dbReference type="InterPro" id="IPR000185">
    <property type="entry name" value="SecA"/>
</dbReference>
<feature type="domain" description="SecA DEAD-like N-terminal" evidence="1">
    <location>
        <begin position="700"/>
        <end position="802"/>
    </location>
</feature>
<comment type="caution">
    <text evidence="2">The sequence shown here is derived from an EMBL/GenBank/DDBJ whole genome shotgun (WGS) entry which is preliminary data.</text>
</comment>
<dbReference type="GO" id="GO:0006605">
    <property type="term" value="P:protein targeting"/>
    <property type="evidence" value="ECO:0007669"/>
    <property type="project" value="InterPro"/>
</dbReference>
<reference evidence="3" key="2">
    <citation type="submission" date="2024-04" db="EMBL/GenBank/DDBJ databases">
        <authorList>
            <person name="Chen Y."/>
            <person name="Shah S."/>
            <person name="Dougan E. K."/>
            <person name="Thang M."/>
            <person name="Chan C."/>
        </authorList>
    </citation>
    <scope>NUCLEOTIDE SEQUENCE [LARGE SCALE GENOMIC DNA]</scope>
</reference>
<dbReference type="EMBL" id="CAMXCT020002534">
    <property type="protein sequence ID" value="CAL1152103.1"/>
    <property type="molecule type" value="Genomic_DNA"/>
</dbReference>
<evidence type="ECO:0000259" key="1">
    <source>
        <dbReference type="Pfam" id="PF07517"/>
    </source>
</evidence>
<protein>
    <recommendedName>
        <fullName evidence="1">SecA DEAD-like N-terminal domain-containing protein</fullName>
    </recommendedName>
</protein>
<proteinExistence type="predicted"/>
<evidence type="ECO:0000313" key="4">
    <source>
        <dbReference type="Proteomes" id="UP001152797"/>
    </source>
</evidence>
<dbReference type="EMBL" id="CAMXCT010002534">
    <property type="protein sequence ID" value="CAI3998728.1"/>
    <property type="molecule type" value="Genomic_DNA"/>
</dbReference>
<dbReference type="GO" id="GO:0006886">
    <property type="term" value="P:intracellular protein transport"/>
    <property type="evidence" value="ECO:0007669"/>
    <property type="project" value="InterPro"/>
</dbReference>
<accession>A0A9P1CW72</accession>
<name>A0A9P1CW72_9DINO</name>
<evidence type="ECO:0000313" key="3">
    <source>
        <dbReference type="EMBL" id="CAL1152103.1"/>
    </source>
</evidence>
<dbReference type="PANTHER" id="PTHR30612:SF0">
    <property type="entry name" value="CHLOROPLAST PROTEIN-TRANSPORTING ATPASE"/>
    <property type="match status" value="1"/>
</dbReference>
<dbReference type="Pfam" id="PF07517">
    <property type="entry name" value="SecA_DEAD"/>
    <property type="match status" value="1"/>
</dbReference>
<evidence type="ECO:0000313" key="2">
    <source>
        <dbReference type="EMBL" id="CAI3998728.1"/>
    </source>
</evidence>
<dbReference type="GO" id="GO:0016020">
    <property type="term" value="C:membrane"/>
    <property type="evidence" value="ECO:0007669"/>
    <property type="project" value="InterPro"/>
</dbReference>
<dbReference type="InterPro" id="IPR027417">
    <property type="entry name" value="P-loop_NTPase"/>
</dbReference>
<dbReference type="EMBL" id="CAMXCT030002534">
    <property type="protein sequence ID" value="CAL4786040.1"/>
    <property type="molecule type" value="Genomic_DNA"/>
</dbReference>
<dbReference type="InterPro" id="IPR036869">
    <property type="entry name" value="J_dom_sf"/>
</dbReference>
<dbReference type="InterPro" id="IPR011115">
    <property type="entry name" value="SecA_DEAD"/>
</dbReference>
<dbReference type="Gene3D" id="3.40.50.300">
    <property type="entry name" value="P-loop containing nucleotide triphosphate hydrolases"/>
    <property type="match status" value="1"/>
</dbReference>
<dbReference type="Proteomes" id="UP001152797">
    <property type="component" value="Unassembled WGS sequence"/>
</dbReference>
<dbReference type="SUPFAM" id="SSF52540">
    <property type="entry name" value="P-loop containing nucleoside triphosphate hydrolases"/>
    <property type="match status" value="1"/>
</dbReference>
<reference evidence="2" key="1">
    <citation type="submission" date="2022-10" db="EMBL/GenBank/DDBJ databases">
        <authorList>
            <person name="Chen Y."/>
            <person name="Dougan E. K."/>
            <person name="Chan C."/>
            <person name="Rhodes N."/>
            <person name="Thang M."/>
        </authorList>
    </citation>
    <scope>NUCLEOTIDE SEQUENCE</scope>
</reference>
<dbReference type="OrthoDB" id="416774at2759"/>
<gene>
    <name evidence="2" type="ORF">C1SCF055_LOCUS25003</name>
</gene>
<dbReference type="PANTHER" id="PTHR30612">
    <property type="entry name" value="SECA INNER MEMBRANE COMPONENT OF SEC PROTEIN SECRETION SYSTEM"/>
    <property type="match status" value="1"/>
</dbReference>
<dbReference type="Gene3D" id="1.10.287.110">
    <property type="entry name" value="DnaJ domain"/>
    <property type="match status" value="1"/>
</dbReference>
<sequence>MAVLALKVESRNEDLLAKLYSEEKIEQLKAELDALKSMSQSLPHGIFGYLTTTAEEQMQAHLRALSALKDYNNLKDAVNHRITENVQDGLDGVSGGNFEVAGSVLRFKHLIEGRLRDHLRPHARSEMNRFEKEVQKLLLNKLLSLLRALSDGQDVRRAIVDLGHFLDFFRHVSSFKFDRTRFHDALHDFVDGQRRRLEQAISSSSVEEAINATLDLQALFLILATRFSPYKRNVEDLRMRMKNKERWQRLVEILEKTIGENELEDLSRMGEHFAVLEVLPSMPFRDGEIQLPTKEEVKRAYIKQSKQYHMDKQYLPNRQQARISASVRQTMMPKVTGAFEFLQGDANREGFGNRIKGLFLDKLQGLNDKLRFCVEKLLEEQKYAKLRVMLQDLRHVDPRLACKMRISIDRLKKSIQDHVIDEVRKTKESVQAKWQAGFLRELNEDLSKLKQISQELAAYPEIVPDNLIQDISKIVIEEIVAEGRKAHVCISSCESRQEAMACILQFGGHLIALGRICHHLRDFKLRAEEQISHALTLCYEKRWGADFLLQLGMSLGKGKIGDPNTDDDTVAKHLLSSFSQLSDARTVMFNRETSVTRKDIKQTLQEVSSWNVGANGRKERQLAIRKLQEGWEEYDRLFDEYLKKWIASELTQEQLTHQIMATAAQLRAQSGGQWTSEVKAKIPELLAGIFALYAILRSGKAYISALASATNDEEKTEDLLIKPHSVQILTLLCLTGFSNQRIDLENHVMQIRTGEGKSIALGGGAALLALLGFRVRCICYSKYLSQRDENAFSSLFAELQLQNHGSERIVYSTITEYSPLVDRFITIHRCLLVRVGALISG</sequence>
<keyword evidence="4" id="KW-1185">Reference proteome</keyword>
<dbReference type="AlphaFoldDB" id="A0A9P1CW72"/>